<dbReference type="PATRIC" id="fig|743722.3.peg.3469"/>
<accession>F4C426</accession>
<dbReference type="SUPFAM" id="SSF52540">
    <property type="entry name" value="P-loop containing nucleoside triphosphate hydrolases"/>
    <property type="match status" value="1"/>
</dbReference>
<sequence length="258" mass="29233">MLKFLVLWFRILMRTLSNRAAIIAQLQKDILLLEGFKPALDDSGFHAGLEPIKEAFPNARFPTGAIHEFISMSDEQAAATSGFICGILGKLMQQRGLCVWISSSPTLFPPACKLFDILPHHLIFIHLKRERDILWAMEEALKCNRLIAVVAELQEINLVASRRLQLAVEQSQVTGFVFRHKPKNLNNTSCISRWSISSLASGMEEDGIPGIGFPRWKVELLKIRNGRPGSWQMEWSANSFKLITKPKYSVHERLLKRG</sequence>
<dbReference type="InterPro" id="IPR017026">
    <property type="entry name" value="ImuA"/>
</dbReference>
<dbReference type="EMBL" id="CP002584">
    <property type="protein sequence ID" value="ADZ79787.1"/>
    <property type="molecule type" value="Genomic_DNA"/>
</dbReference>
<dbReference type="STRING" id="743722.Sph21_3244"/>
<dbReference type="KEGG" id="shg:Sph21_3244"/>
<proteinExistence type="predicted"/>
<gene>
    <name evidence="1" type="ordered locus">Sph21_3244</name>
</gene>
<dbReference type="HOGENOM" id="CLU_065750_1_0_10"/>
<organism evidence="1">
    <name type="scientific">Sphingobacterium sp. (strain 21)</name>
    <dbReference type="NCBI Taxonomy" id="743722"/>
    <lineage>
        <taxon>Bacteria</taxon>
        <taxon>Pseudomonadati</taxon>
        <taxon>Bacteroidota</taxon>
        <taxon>Sphingobacteriia</taxon>
        <taxon>Sphingobacteriales</taxon>
        <taxon>Sphingobacteriaceae</taxon>
        <taxon>Sphingobacterium</taxon>
    </lineage>
</organism>
<dbReference type="Gene3D" id="3.40.50.300">
    <property type="entry name" value="P-loop containing nucleotide triphosphate hydrolases"/>
    <property type="match status" value="1"/>
</dbReference>
<evidence type="ECO:0000313" key="1">
    <source>
        <dbReference type="EMBL" id="ADZ79787.1"/>
    </source>
</evidence>
<dbReference type="AlphaFoldDB" id="F4C426"/>
<protein>
    <recommendedName>
        <fullName evidence="2">Error-prone repair protein ImuA</fullName>
    </recommendedName>
</protein>
<name>F4C426_SPHS2</name>
<evidence type="ECO:0008006" key="2">
    <source>
        <dbReference type="Google" id="ProtNLM"/>
    </source>
</evidence>
<dbReference type="PIRSF" id="PIRSF034285">
    <property type="entry name" value="UCP034285"/>
    <property type="match status" value="1"/>
</dbReference>
<dbReference type="InterPro" id="IPR027417">
    <property type="entry name" value="P-loop_NTPase"/>
</dbReference>
<reference evidence="1" key="1">
    <citation type="submission" date="2011-03" db="EMBL/GenBank/DDBJ databases">
        <title>Complete sequence of Sphingobacterium sp. 21.</title>
        <authorList>
            <consortium name="US DOE Joint Genome Institute"/>
            <person name="Lucas S."/>
            <person name="Copeland A."/>
            <person name="Lapidus A."/>
            <person name="Cheng J.-F."/>
            <person name="Goodwin L."/>
            <person name="Pitluck S."/>
            <person name="Davenport K."/>
            <person name="Detter J.C."/>
            <person name="Han C."/>
            <person name="Tapia R."/>
            <person name="Land M."/>
            <person name="Hauser L."/>
            <person name="Kyrpides N."/>
            <person name="Ivanova N."/>
            <person name="Ovchinnikova G."/>
            <person name="Pagani I."/>
            <person name="Siebers A.K."/>
            <person name="Allgaier M."/>
            <person name="Thelen M.P."/>
            <person name="Hugenholtz P."/>
            <person name="Woyke T."/>
        </authorList>
    </citation>
    <scope>NUCLEOTIDE SEQUENCE</scope>
    <source>
        <strain evidence="1">21</strain>
    </source>
</reference>
<dbReference type="eggNOG" id="COG4544">
    <property type="taxonomic scope" value="Bacteria"/>
</dbReference>